<organism evidence="1 2">
    <name type="scientific">Rhabditophanes sp. KR3021</name>
    <dbReference type="NCBI Taxonomy" id="114890"/>
    <lineage>
        <taxon>Eukaryota</taxon>
        <taxon>Metazoa</taxon>
        <taxon>Ecdysozoa</taxon>
        <taxon>Nematoda</taxon>
        <taxon>Chromadorea</taxon>
        <taxon>Rhabditida</taxon>
        <taxon>Tylenchina</taxon>
        <taxon>Panagrolaimomorpha</taxon>
        <taxon>Strongyloidoidea</taxon>
        <taxon>Alloionematidae</taxon>
        <taxon>Rhabditophanes</taxon>
    </lineage>
</organism>
<accession>A0AC35TPW9</accession>
<name>A0AC35TPW9_9BILA</name>
<evidence type="ECO:0000313" key="2">
    <source>
        <dbReference type="WBParaSite" id="RSKR_0000261300.1"/>
    </source>
</evidence>
<reference evidence="2" key="1">
    <citation type="submission" date="2016-11" db="UniProtKB">
        <authorList>
            <consortium name="WormBaseParasite"/>
        </authorList>
    </citation>
    <scope>IDENTIFICATION</scope>
    <source>
        <strain evidence="2">KR3021</strain>
    </source>
</reference>
<sequence length="118" mass="13245">MAPNFNNLNVLQVAGQPNPKMIKTIIKQKENKKVDLKTKIIEIIIAVSSKSIKVPKTKEIKPAKSTAAQKFEGKLDAFLDGKAKTAIPETNFDYNAPYIGYVCKEKDFPYIAKWADKM</sequence>
<dbReference type="WBParaSite" id="RSKR_0000261300.1">
    <property type="protein sequence ID" value="RSKR_0000261300.1"/>
    <property type="gene ID" value="RSKR_0000261300"/>
</dbReference>
<proteinExistence type="predicted"/>
<protein>
    <submittedName>
        <fullName evidence="2">Ribonucloprotein</fullName>
    </submittedName>
</protein>
<evidence type="ECO:0000313" key="1">
    <source>
        <dbReference type="Proteomes" id="UP000095286"/>
    </source>
</evidence>
<dbReference type="Proteomes" id="UP000095286">
    <property type="component" value="Unplaced"/>
</dbReference>